<reference evidence="2 3" key="1">
    <citation type="journal article" date="2013" name="PLoS Genet.">
        <title>The genome and development-dependent transcriptomes of Pyronema confluens: a window into fungal evolution.</title>
        <authorList>
            <person name="Traeger S."/>
            <person name="Altegoer F."/>
            <person name="Freitag M."/>
            <person name="Gabaldon T."/>
            <person name="Kempken F."/>
            <person name="Kumar A."/>
            <person name="Marcet-Houben M."/>
            <person name="Poggeler S."/>
            <person name="Stajich J.E."/>
            <person name="Nowrousian M."/>
        </authorList>
    </citation>
    <scope>NUCLEOTIDE SEQUENCE [LARGE SCALE GENOMIC DNA]</scope>
    <source>
        <strain evidence="3">CBS 100304</strain>
        <tissue evidence="2">Vegetative mycelium</tissue>
    </source>
</reference>
<dbReference type="AlphaFoldDB" id="U4LJE1"/>
<dbReference type="Proteomes" id="UP000018144">
    <property type="component" value="Unassembled WGS sequence"/>
</dbReference>
<organism evidence="2 3">
    <name type="scientific">Pyronema omphalodes (strain CBS 100304)</name>
    <name type="common">Pyronema confluens</name>
    <dbReference type="NCBI Taxonomy" id="1076935"/>
    <lineage>
        <taxon>Eukaryota</taxon>
        <taxon>Fungi</taxon>
        <taxon>Dikarya</taxon>
        <taxon>Ascomycota</taxon>
        <taxon>Pezizomycotina</taxon>
        <taxon>Pezizomycetes</taxon>
        <taxon>Pezizales</taxon>
        <taxon>Pyronemataceae</taxon>
        <taxon>Pyronema</taxon>
    </lineage>
</organism>
<dbReference type="EMBL" id="HF935724">
    <property type="protein sequence ID" value="CCX32068.1"/>
    <property type="molecule type" value="Genomic_DNA"/>
</dbReference>
<dbReference type="OMA" id="HRMCHQW"/>
<gene>
    <name evidence="2" type="ORF">PCON_12338</name>
</gene>
<dbReference type="eggNOG" id="ENOG502SNBD">
    <property type="taxonomic scope" value="Eukaryota"/>
</dbReference>
<keyword evidence="3" id="KW-1185">Reference proteome</keyword>
<dbReference type="OrthoDB" id="3250044at2759"/>
<dbReference type="InterPro" id="IPR051678">
    <property type="entry name" value="AGP_Transferase"/>
</dbReference>
<dbReference type="InterPro" id="IPR011009">
    <property type="entry name" value="Kinase-like_dom_sf"/>
</dbReference>
<proteinExistence type="predicted"/>
<dbReference type="PANTHER" id="PTHR21310">
    <property type="entry name" value="AMINOGLYCOSIDE PHOSPHOTRANSFERASE-RELATED-RELATED"/>
    <property type="match status" value="1"/>
</dbReference>
<dbReference type="SUPFAM" id="SSF56112">
    <property type="entry name" value="Protein kinase-like (PK-like)"/>
    <property type="match status" value="1"/>
</dbReference>
<accession>U4LJE1</accession>
<dbReference type="Pfam" id="PF01636">
    <property type="entry name" value="APH"/>
    <property type="match status" value="1"/>
</dbReference>
<dbReference type="PANTHER" id="PTHR21310:SF15">
    <property type="entry name" value="AMINOGLYCOSIDE PHOSPHOTRANSFERASE DOMAIN-CONTAINING PROTEIN"/>
    <property type="match status" value="1"/>
</dbReference>
<dbReference type="InterPro" id="IPR002575">
    <property type="entry name" value="Aminoglycoside_PTrfase"/>
</dbReference>
<protein>
    <recommendedName>
        <fullName evidence="1">Aminoglycoside phosphotransferase domain-containing protein</fullName>
    </recommendedName>
</protein>
<feature type="domain" description="Aminoglycoside phosphotransferase" evidence="1">
    <location>
        <begin position="69"/>
        <end position="226"/>
    </location>
</feature>
<evidence type="ECO:0000259" key="1">
    <source>
        <dbReference type="Pfam" id="PF01636"/>
    </source>
</evidence>
<evidence type="ECO:0000313" key="2">
    <source>
        <dbReference type="EMBL" id="CCX32068.1"/>
    </source>
</evidence>
<evidence type="ECO:0000313" key="3">
    <source>
        <dbReference type="Proteomes" id="UP000018144"/>
    </source>
</evidence>
<sequence>MYSTSIRRHNMTDDNAWLSKCTRQTLPVPPLERYIHILPDNVVKKRLAPHERGEKGYVPDFATLKDRDDNEIAAIKLVEDNLPNFTVRVPKLVYQGADFNVWTRIPGVCVDRVEQWAKISPRQMQGLVYQARDLILQLSRIPNPYPDYIVRSPHDTGRLFRPKQFSDVGPFTSVQSLLAGNPHLEGEIHPYSRPVFSHMDWDMSNIILAPNLDYIIGVVDFERAAWFPEGGKALHNAVFQWDGWKELFDGSEEWLEGRQ</sequence>
<name>U4LJE1_PYROM</name>